<sequence length="82" mass="9008">MAANLTAGAIAKMLNGEVTTENEMMPVLQVTELKLIQQVRKNQESTERYKLSLSDGIQSQEGILNTTLNLLVKQGGFKSVRS</sequence>
<dbReference type="EMBL" id="JAAMPC010000007">
    <property type="protein sequence ID" value="KAG2301804.1"/>
    <property type="molecule type" value="Genomic_DNA"/>
</dbReference>
<evidence type="ECO:0000313" key="2">
    <source>
        <dbReference type="EMBL" id="KAG2301804.1"/>
    </source>
</evidence>
<name>A0A8X7S792_BRACI</name>
<dbReference type="OrthoDB" id="1436008at2759"/>
<dbReference type="GO" id="GO:0006260">
    <property type="term" value="P:DNA replication"/>
    <property type="evidence" value="ECO:0007669"/>
    <property type="project" value="InterPro"/>
</dbReference>
<proteinExistence type="predicted"/>
<dbReference type="Proteomes" id="UP000886595">
    <property type="component" value="Unassembled WGS sequence"/>
</dbReference>
<dbReference type="InterPro" id="IPR012340">
    <property type="entry name" value="NA-bd_OB-fold"/>
</dbReference>
<dbReference type="Gene3D" id="2.40.50.140">
    <property type="entry name" value="Nucleic acid-binding proteins"/>
    <property type="match status" value="1"/>
</dbReference>
<dbReference type="InterPro" id="IPR007199">
    <property type="entry name" value="Rep_factor-A_N"/>
</dbReference>
<organism evidence="2 3">
    <name type="scientific">Brassica carinata</name>
    <name type="common">Ethiopian mustard</name>
    <name type="synonym">Abyssinian cabbage</name>
    <dbReference type="NCBI Taxonomy" id="52824"/>
    <lineage>
        <taxon>Eukaryota</taxon>
        <taxon>Viridiplantae</taxon>
        <taxon>Streptophyta</taxon>
        <taxon>Embryophyta</taxon>
        <taxon>Tracheophyta</taxon>
        <taxon>Spermatophyta</taxon>
        <taxon>Magnoliopsida</taxon>
        <taxon>eudicotyledons</taxon>
        <taxon>Gunneridae</taxon>
        <taxon>Pentapetalae</taxon>
        <taxon>rosids</taxon>
        <taxon>malvids</taxon>
        <taxon>Brassicales</taxon>
        <taxon>Brassicaceae</taxon>
        <taxon>Brassiceae</taxon>
        <taxon>Brassica</taxon>
    </lineage>
</organism>
<evidence type="ECO:0000313" key="3">
    <source>
        <dbReference type="Proteomes" id="UP000886595"/>
    </source>
</evidence>
<dbReference type="GO" id="GO:0003677">
    <property type="term" value="F:DNA binding"/>
    <property type="evidence" value="ECO:0007669"/>
    <property type="project" value="InterPro"/>
</dbReference>
<accession>A0A8X7S792</accession>
<dbReference type="SUPFAM" id="SSF50249">
    <property type="entry name" value="Nucleic acid-binding proteins"/>
    <property type="match status" value="1"/>
</dbReference>
<feature type="domain" description="Replication factor-A protein 1 N-terminal" evidence="1">
    <location>
        <begin position="5"/>
        <end position="78"/>
    </location>
</feature>
<dbReference type="AlphaFoldDB" id="A0A8X7S792"/>
<gene>
    <name evidence="2" type="ORF">Bca52824_030455</name>
</gene>
<protein>
    <recommendedName>
        <fullName evidence="1">Replication factor-A protein 1 N-terminal domain-containing protein</fullName>
    </recommendedName>
</protein>
<reference evidence="2 3" key="1">
    <citation type="submission" date="2020-02" db="EMBL/GenBank/DDBJ databases">
        <authorList>
            <person name="Ma Q."/>
            <person name="Huang Y."/>
            <person name="Song X."/>
            <person name="Pei D."/>
        </authorList>
    </citation>
    <scope>NUCLEOTIDE SEQUENCE [LARGE SCALE GENOMIC DNA]</scope>
    <source>
        <strain evidence="2">Sxm20200214</strain>
        <tissue evidence="2">Leaf</tissue>
    </source>
</reference>
<comment type="caution">
    <text evidence="2">The sequence shown here is derived from an EMBL/GenBank/DDBJ whole genome shotgun (WGS) entry which is preliminary data.</text>
</comment>
<dbReference type="GO" id="GO:0005634">
    <property type="term" value="C:nucleus"/>
    <property type="evidence" value="ECO:0007669"/>
    <property type="project" value="InterPro"/>
</dbReference>
<evidence type="ECO:0000259" key="1">
    <source>
        <dbReference type="Pfam" id="PF04057"/>
    </source>
</evidence>
<dbReference type="Pfam" id="PF04057">
    <property type="entry name" value="Rep-A_N"/>
    <property type="match status" value="1"/>
</dbReference>
<keyword evidence="3" id="KW-1185">Reference proteome</keyword>